<keyword evidence="4 5" id="KW-0472">Membrane</keyword>
<evidence type="ECO:0000313" key="8">
    <source>
        <dbReference type="Proteomes" id="UP000238205"/>
    </source>
</evidence>
<dbReference type="InterPro" id="IPR010432">
    <property type="entry name" value="RDD"/>
</dbReference>
<dbReference type="OrthoDB" id="1450430at2"/>
<accession>A0A2T0W3T3</accession>
<dbReference type="RefSeq" id="WP_106195024.1">
    <property type="nucleotide sequence ID" value="NZ_PVTO01000022.1"/>
</dbReference>
<evidence type="ECO:0000256" key="2">
    <source>
        <dbReference type="ARBA" id="ARBA00022692"/>
    </source>
</evidence>
<evidence type="ECO:0000313" key="7">
    <source>
        <dbReference type="EMBL" id="PRY80083.1"/>
    </source>
</evidence>
<evidence type="ECO:0000259" key="6">
    <source>
        <dbReference type="Pfam" id="PF06271"/>
    </source>
</evidence>
<dbReference type="AlphaFoldDB" id="A0A2T0W3T3"/>
<dbReference type="EMBL" id="PVTO01000022">
    <property type="protein sequence ID" value="PRY80083.1"/>
    <property type="molecule type" value="Genomic_DNA"/>
</dbReference>
<sequence length="174" mass="19709">MGKKNIQQKPVGVTIRLKALLFDWLFICLYLFVLFVVMMIIYIVILGGIPELSQLQSQLISAFTTILPIIIIFSIMEGRGSYASWGKKKKQLVVTYKSHPVKGSLIRNGLKFLPWQLGHMSTIYGIYNGYDSLFPLICLVLSLSLAVSYIVMAFFRKDSRHLADFIAGSQVVKR</sequence>
<keyword evidence="3 5" id="KW-1133">Transmembrane helix</keyword>
<evidence type="ECO:0000256" key="1">
    <source>
        <dbReference type="ARBA" id="ARBA00004141"/>
    </source>
</evidence>
<proteinExistence type="predicted"/>
<gene>
    <name evidence="7" type="ORF">CLV38_12219</name>
</gene>
<dbReference type="Proteomes" id="UP000238205">
    <property type="component" value="Unassembled WGS sequence"/>
</dbReference>
<keyword evidence="2 5" id="KW-0812">Transmembrane</keyword>
<protein>
    <submittedName>
        <fullName evidence="7">RDD family protein</fullName>
    </submittedName>
</protein>
<feature type="domain" description="RDD" evidence="6">
    <location>
        <begin position="12"/>
        <end position="168"/>
    </location>
</feature>
<evidence type="ECO:0000256" key="3">
    <source>
        <dbReference type="ARBA" id="ARBA00022989"/>
    </source>
</evidence>
<reference evidence="7 8" key="1">
    <citation type="submission" date="2018-03" db="EMBL/GenBank/DDBJ databases">
        <title>Genomic Encyclopedia of Archaeal and Bacterial Type Strains, Phase II (KMG-II): from individual species to whole genera.</title>
        <authorList>
            <person name="Goeker M."/>
        </authorList>
    </citation>
    <scope>NUCLEOTIDE SEQUENCE [LARGE SCALE GENOMIC DNA]</scope>
    <source>
        <strain evidence="7 8">DSM 13175</strain>
    </source>
</reference>
<organism evidence="7 8">
    <name type="scientific">Alkalibacterium olivapovliticus</name>
    <dbReference type="NCBI Taxonomy" id="99907"/>
    <lineage>
        <taxon>Bacteria</taxon>
        <taxon>Bacillati</taxon>
        <taxon>Bacillota</taxon>
        <taxon>Bacilli</taxon>
        <taxon>Lactobacillales</taxon>
        <taxon>Carnobacteriaceae</taxon>
        <taxon>Alkalibacterium</taxon>
    </lineage>
</organism>
<comment type="caution">
    <text evidence="7">The sequence shown here is derived from an EMBL/GenBank/DDBJ whole genome shotgun (WGS) entry which is preliminary data.</text>
</comment>
<keyword evidence="8" id="KW-1185">Reference proteome</keyword>
<evidence type="ECO:0000256" key="5">
    <source>
        <dbReference type="SAM" id="Phobius"/>
    </source>
</evidence>
<name>A0A2T0W3T3_9LACT</name>
<feature type="transmembrane region" description="Helical" evidence="5">
    <location>
        <begin position="21"/>
        <end position="45"/>
    </location>
</feature>
<dbReference type="Pfam" id="PF06271">
    <property type="entry name" value="RDD"/>
    <property type="match status" value="1"/>
</dbReference>
<feature type="transmembrane region" description="Helical" evidence="5">
    <location>
        <begin position="57"/>
        <end position="76"/>
    </location>
</feature>
<feature type="transmembrane region" description="Helical" evidence="5">
    <location>
        <begin position="133"/>
        <end position="155"/>
    </location>
</feature>
<comment type="subcellular location">
    <subcellularLocation>
        <location evidence="1">Membrane</location>
        <topology evidence="1">Multi-pass membrane protein</topology>
    </subcellularLocation>
</comment>
<evidence type="ECO:0000256" key="4">
    <source>
        <dbReference type="ARBA" id="ARBA00023136"/>
    </source>
</evidence>